<evidence type="ECO:0000256" key="2">
    <source>
        <dbReference type="ARBA" id="ARBA00022801"/>
    </source>
</evidence>
<proteinExistence type="inferred from homology"/>
<dbReference type="Gene3D" id="3.30.750.180">
    <property type="entry name" value="GpdQ, beta-strand dimerisation domain"/>
    <property type="match status" value="1"/>
</dbReference>
<evidence type="ECO:0000256" key="1">
    <source>
        <dbReference type="ARBA" id="ARBA00022723"/>
    </source>
</evidence>
<feature type="domain" description="Calcineurin-like phosphoesterase" evidence="5">
    <location>
        <begin position="1"/>
        <end position="192"/>
    </location>
</feature>
<dbReference type="InterPro" id="IPR029052">
    <property type="entry name" value="Metallo-depent_PP-like"/>
</dbReference>
<dbReference type="Proteomes" id="UP000570166">
    <property type="component" value="Unassembled WGS sequence"/>
</dbReference>
<organism evidence="6 7">
    <name type="scientific">Sphingomonas chungangi</name>
    <dbReference type="NCBI Taxonomy" id="2683589"/>
    <lineage>
        <taxon>Bacteria</taxon>
        <taxon>Pseudomonadati</taxon>
        <taxon>Pseudomonadota</taxon>
        <taxon>Alphaproteobacteria</taxon>
        <taxon>Sphingomonadales</taxon>
        <taxon>Sphingomonadaceae</taxon>
        <taxon>Sphingomonas</taxon>
    </lineage>
</organism>
<dbReference type="InterPro" id="IPR004843">
    <property type="entry name" value="Calcineurin-like_PHP"/>
</dbReference>
<dbReference type="InterPro" id="IPR042281">
    <property type="entry name" value="GpdQ_beta-strand"/>
</dbReference>
<evidence type="ECO:0000256" key="3">
    <source>
        <dbReference type="ARBA" id="ARBA00023004"/>
    </source>
</evidence>
<dbReference type="Gene3D" id="3.60.21.40">
    <property type="entry name" value="GpdQ, catalytic alpha/beta sandwich domain"/>
    <property type="match status" value="1"/>
</dbReference>
<gene>
    <name evidence="6" type="ORF">HZF05_04090</name>
</gene>
<keyword evidence="3" id="KW-0408">Iron</keyword>
<evidence type="ECO:0000259" key="5">
    <source>
        <dbReference type="Pfam" id="PF00149"/>
    </source>
</evidence>
<dbReference type="InterPro" id="IPR050884">
    <property type="entry name" value="CNP_phosphodiesterase-III"/>
</dbReference>
<dbReference type="AlphaFoldDB" id="A0A838L6S0"/>
<keyword evidence="7" id="KW-1185">Reference proteome</keyword>
<comment type="similarity">
    <text evidence="4">Belongs to the cyclic nucleotide phosphodiesterase class-III family.</text>
</comment>
<dbReference type="EMBL" id="JACEIB010000002">
    <property type="protein sequence ID" value="MBA2933268.1"/>
    <property type="molecule type" value="Genomic_DNA"/>
</dbReference>
<dbReference type="InterPro" id="IPR042283">
    <property type="entry name" value="GpdQ_catalytic"/>
</dbReference>
<accession>A0A838L6S0</accession>
<evidence type="ECO:0000256" key="4">
    <source>
        <dbReference type="ARBA" id="ARBA00025742"/>
    </source>
</evidence>
<reference evidence="6 7" key="1">
    <citation type="submission" date="2020-07" db="EMBL/GenBank/DDBJ databases">
        <authorList>
            <person name="Sun Q."/>
        </authorList>
    </citation>
    <scope>NUCLEOTIDE SEQUENCE [LARGE SCALE GENOMIC DNA]</scope>
    <source>
        <strain evidence="6 7">CGMCC 1.13654</strain>
    </source>
</reference>
<comment type="caution">
    <text evidence="6">The sequence shown here is derived from an EMBL/GenBank/DDBJ whole genome shotgun (WGS) entry which is preliminary data.</text>
</comment>
<dbReference type="CDD" id="cd07402">
    <property type="entry name" value="MPP_GpdQ"/>
    <property type="match status" value="1"/>
</dbReference>
<keyword evidence="1" id="KW-0479">Metal-binding</keyword>
<evidence type="ECO:0000313" key="6">
    <source>
        <dbReference type="EMBL" id="MBA2933268.1"/>
    </source>
</evidence>
<keyword evidence="2" id="KW-0378">Hydrolase</keyword>
<evidence type="ECO:0000313" key="7">
    <source>
        <dbReference type="Proteomes" id="UP000570166"/>
    </source>
</evidence>
<protein>
    <submittedName>
        <fullName evidence="6">Phosphodiesterase</fullName>
    </submittedName>
</protein>
<dbReference type="InterPro" id="IPR026575">
    <property type="entry name" value="GpdQ/CpdA-like"/>
</dbReference>
<dbReference type="PANTHER" id="PTHR42988:SF2">
    <property type="entry name" value="CYCLIC NUCLEOTIDE PHOSPHODIESTERASE CBUA0032-RELATED"/>
    <property type="match status" value="1"/>
</dbReference>
<dbReference type="Pfam" id="PF00149">
    <property type="entry name" value="Metallophos"/>
    <property type="match status" value="1"/>
</dbReference>
<dbReference type="RefSeq" id="WP_160366406.1">
    <property type="nucleotide sequence ID" value="NZ_JACEIB010000002.1"/>
</dbReference>
<name>A0A838L6S0_9SPHN</name>
<dbReference type="GO" id="GO:0046872">
    <property type="term" value="F:metal ion binding"/>
    <property type="evidence" value="ECO:0007669"/>
    <property type="project" value="UniProtKB-KW"/>
</dbReference>
<dbReference type="GO" id="GO:0004112">
    <property type="term" value="F:cyclic-nucleotide phosphodiesterase activity"/>
    <property type="evidence" value="ECO:0007669"/>
    <property type="project" value="InterPro"/>
</dbReference>
<dbReference type="PANTHER" id="PTHR42988">
    <property type="entry name" value="PHOSPHOHYDROLASE"/>
    <property type="match status" value="1"/>
</dbReference>
<dbReference type="SUPFAM" id="SSF56300">
    <property type="entry name" value="Metallo-dependent phosphatases"/>
    <property type="match status" value="1"/>
</dbReference>
<sequence length="281" mass="31259">MLIAQISDLHIQADAAGDENSGRLQHVVRYLRKVPFRPDMLIISGDMTEDGLPESYERLREIIAPIDCPILLAVGNHDRRATFLSVFPETQINGGFVQYALDLGERRIVVLDTLEEGSDGGAFCEGRAAWLRATLAERPEAETLIVLHHPPALTGIGWMDIHPDDAWTGRLAAVIREAPQVVHLIAGHVHRPIAMAWAGRVLTVTSSTAPQVALDLRAIDPEAPDERALIVDELPGLAWHRWTATGIATHFDLVDEPMTIVRFDRRHQRMIRDLTRLTPSD</sequence>